<evidence type="ECO:0000256" key="1">
    <source>
        <dbReference type="SAM" id="MobiDB-lite"/>
    </source>
</evidence>
<accession>A0ABS3STL3</accession>
<sequence>MSNKKNDKEFDPEKDKELKKGPLKPEHRNQYGGNPGGKSRNLSDRAKAEKERKEKK</sequence>
<dbReference type="EMBL" id="JAGEVG010000013">
    <property type="protein sequence ID" value="MBO3099058.1"/>
    <property type="molecule type" value="Genomic_DNA"/>
</dbReference>
<feature type="compositionally biased region" description="Basic and acidic residues" evidence="1">
    <location>
        <begin position="41"/>
        <end position="56"/>
    </location>
</feature>
<evidence type="ECO:0000313" key="2">
    <source>
        <dbReference type="EMBL" id="MBO3099058.1"/>
    </source>
</evidence>
<name>A0ABS3STL3_9FLAO</name>
<reference evidence="2 3" key="1">
    <citation type="submission" date="2021-03" db="EMBL/GenBank/DDBJ databases">
        <title>Gelidibacter sp. nov., isolated from costal sediment.</title>
        <authorList>
            <person name="Lun K.-Y."/>
        </authorList>
    </citation>
    <scope>NUCLEOTIDE SEQUENCE [LARGE SCALE GENOMIC DNA]</scope>
    <source>
        <strain evidence="2 3">DF109</strain>
    </source>
</reference>
<feature type="compositionally biased region" description="Basic and acidic residues" evidence="1">
    <location>
        <begin position="1"/>
        <end position="29"/>
    </location>
</feature>
<protein>
    <submittedName>
        <fullName evidence="2">Uncharacterized protein</fullName>
    </submittedName>
</protein>
<dbReference type="RefSeq" id="WP_208234175.1">
    <property type="nucleotide sequence ID" value="NZ_JAGEVG010000013.1"/>
</dbReference>
<feature type="region of interest" description="Disordered" evidence="1">
    <location>
        <begin position="1"/>
        <end position="56"/>
    </location>
</feature>
<gene>
    <name evidence="2" type="ORF">J4051_12310</name>
</gene>
<organism evidence="2 3">
    <name type="scientific">Gelidibacter pelagius</name>
    <dbReference type="NCBI Taxonomy" id="2819985"/>
    <lineage>
        <taxon>Bacteria</taxon>
        <taxon>Pseudomonadati</taxon>
        <taxon>Bacteroidota</taxon>
        <taxon>Flavobacteriia</taxon>
        <taxon>Flavobacteriales</taxon>
        <taxon>Flavobacteriaceae</taxon>
        <taxon>Gelidibacter</taxon>
    </lineage>
</organism>
<comment type="caution">
    <text evidence="2">The sequence shown here is derived from an EMBL/GenBank/DDBJ whole genome shotgun (WGS) entry which is preliminary data.</text>
</comment>
<keyword evidence="3" id="KW-1185">Reference proteome</keyword>
<evidence type="ECO:0000313" key="3">
    <source>
        <dbReference type="Proteomes" id="UP000681315"/>
    </source>
</evidence>
<dbReference type="Proteomes" id="UP000681315">
    <property type="component" value="Unassembled WGS sequence"/>
</dbReference>
<proteinExistence type="predicted"/>